<evidence type="ECO:0000256" key="4">
    <source>
        <dbReference type="ARBA" id="ARBA00023235"/>
    </source>
</evidence>
<reference evidence="9 10" key="1">
    <citation type="submission" date="2018-08" db="EMBL/GenBank/DDBJ databases">
        <title>Recombination of ecologically and evolutionarily significant loci maintains genetic cohesion in the Pseudomonas syringae species complex.</title>
        <authorList>
            <person name="Dillon M."/>
            <person name="Thakur S."/>
            <person name="Almeida R.N.D."/>
            <person name="Weir B.S."/>
            <person name="Guttman D.S."/>
        </authorList>
    </citation>
    <scope>NUCLEOTIDE SEQUENCE [LARGE SCALE GENOMIC DNA]</scope>
    <source>
        <strain evidence="9 10">ICMP 15203</strain>
    </source>
</reference>
<dbReference type="SUPFAM" id="SSF54534">
    <property type="entry name" value="FKBP-like"/>
    <property type="match status" value="1"/>
</dbReference>
<keyword evidence="3 5" id="KW-0697">Rotamase</keyword>
<dbReference type="Gene3D" id="3.10.50.40">
    <property type="match status" value="1"/>
</dbReference>
<feature type="region of interest" description="Disordered" evidence="7">
    <location>
        <begin position="265"/>
        <end position="289"/>
    </location>
</feature>
<proteinExistence type="inferred from homology"/>
<evidence type="ECO:0000256" key="6">
    <source>
        <dbReference type="RuleBase" id="RU003915"/>
    </source>
</evidence>
<dbReference type="AlphaFoldDB" id="A0A3M3QU45"/>
<dbReference type="Proteomes" id="UP000270524">
    <property type="component" value="Unassembled WGS sequence"/>
</dbReference>
<dbReference type="PANTHER" id="PTHR43811">
    <property type="entry name" value="FKBP-TYPE PEPTIDYL-PROLYL CIS-TRANS ISOMERASE FKPA"/>
    <property type="match status" value="1"/>
</dbReference>
<dbReference type="Pfam" id="PF00254">
    <property type="entry name" value="FKBP_C"/>
    <property type="match status" value="1"/>
</dbReference>
<dbReference type="Gene3D" id="1.10.287.460">
    <property type="entry name" value="Peptidyl-prolyl cis-trans isomerase, FKBP-type, N-terminal domain"/>
    <property type="match status" value="1"/>
</dbReference>
<organism evidence="9 10">
    <name type="scientific">Pseudomonas cannabina</name>
    <dbReference type="NCBI Taxonomy" id="86840"/>
    <lineage>
        <taxon>Bacteria</taxon>
        <taxon>Pseudomonadati</taxon>
        <taxon>Pseudomonadota</taxon>
        <taxon>Gammaproteobacteria</taxon>
        <taxon>Pseudomonadales</taxon>
        <taxon>Pseudomonadaceae</taxon>
        <taxon>Pseudomonas</taxon>
    </lineage>
</organism>
<dbReference type="PROSITE" id="PS50059">
    <property type="entry name" value="FKBP_PPIASE"/>
    <property type="match status" value="1"/>
</dbReference>
<protein>
    <recommendedName>
        <fullName evidence="6">Peptidyl-prolyl cis-trans isomerase</fullName>
        <ecNumber evidence="6">5.2.1.8</ecNumber>
    </recommendedName>
</protein>
<evidence type="ECO:0000313" key="9">
    <source>
        <dbReference type="EMBL" id="RMN87757.1"/>
    </source>
</evidence>
<sequence length="289" mass="30360">MFLSLMPVAIDRGGLISSRLYSFALLAHEQGTSMKQHRLAAAIALVGLVLAGCDKQASTVELKTPAQKASYGIGLNMGKSLAQEGMDDLDSKAVALGIEDAVGKKDQKLKDEELVEAFSALQKRSEERLAKMSEEASAAGKKFLEENGKKDGVVTTASGLQYQIIKKADGAQPKPTDVVTVHYEGKLIDGKVFDSSVERGSPIDLPVGGVIPGWVEGLQLMHVGEKIKLFIPSDLAYGAQSPSPAIPANSVLVFDLELLGIKDPAAAPAPDADEEESAPAAPASAPAKK</sequence>
<evidence type="ECO:0000256" key="7">
    <source>
        <dbReference type="SAM" id="MobiDB-lite"/>
    </source>
</evidence>
<accession>A0A3M3QU45</accession>
<dbReference type="PANTHER" id="PTHR43811:SF23">
    <property type="entry name" value="FKBP-TYPE 22 KDA PEPTIDYL-PROLYL CIS-TRANS ISOMERASE"/>
    <property type="match status" value="1"/>
</dbReference>
<evidence type="ECO:0000256" key="1">
    <source>
        <dbReference type="ARBA" id="ARBA00000971"/>
    </source>
</evidence>
<dbReference type="GO" id="GO:0003755">
    <property type="term" value="F:peptidyl-prolyl cis-trans isomerase activity"/>
    <property type="evidence" value="ECO:0007669"/>
    <property type="project" value="UniProtKB-UniRule"/>
</dbReference>
<dbReference type="EMBL" id="RBPJ01000318">
    <property type="protein sequence ID" value="RMN87757.1"/>
    <property type="molecule type" value="Genomic_DNA"/>
</dbReference>
<dbReference type="Pfam" id="PF01346">
    <property type="entry name" value="FKBP_N"/>
    <property type="match status" value="1"/>
</dbReference>
<evidence type="ECO:0000256" key="2">
    <source>
        <dbReference type="ARBA" id="ARBA00006577"/>
    </source>
</evidence>
<evidence type="ECO:0000259" key="8">
    <source>
        <dbReference type="PROSITE" id="PS50059"/>
    </source>
</evidence>
<dbReference type="GO" id="GO:0006457">
    <property type="term" value="P:protein folding"/>
    <property type="evidence" value="ECO:0007669"/>
    <property type="project" value="InterPro"/>
</dbReference>
<feature type="domain" description="PPIase FKBP-type" evidence="8">
    <location>
        <begin position="176"/>
        <end position="262"/>
    </location>
</feature>
<comment type="catalytic activity">
    <reaction evidence="1 5 6">
        <text>[protein]-peptidylproline (omega=180) = [protein]-peptidylproline (omega=0)</text>
        <dbReference type="Rhea" id="RHEA:16237"/>
        <dbReference type="Rhea" id="RHEA-COMP:10747"/>
        <dbReference type="Rhea" id="RHEA-COMP:10748"/>
        <dbReference type="ChEBI" id="CHEBI:83833"/>
        <dbReference type="ChEBI" id="CHEBI:83834"/>
        <dbReference type="EC" id="5.2.1.8"/>
    </reaction>
</comment>
<keyword evidence="4 5" id="KW-0413">Isomerase</keyword>
<dbReference type="InterPro" id="IPR046357">
    <property type="entry name" value="PPIase_dom_sf"/>
</dbReference>
<comment type="caution">
    <text evidence="9">The sequence shown here is derived from an EMBL/GenBank/DDBJ whole genome shotgun (WGS) entry which is preliminary data.</text>
</comment>
<dbReference type="InterPro" id="IPR036944">
    <property type="entry name" value="PPIase_FKBP_N_sf"/>
</dbReference>
<feature type="compositionally biased region" description="Low complexity" evidence="7">
    <location>
        <begin position="278"/>
        <end position="289"/>
    </location>
</feature>
<dbReference type="InterPro" id="IPR001179">
    <property type="entry name" value="PPIase_FKBP_dom"/>
</dbReference>
<dbReference type="InterPro" id="IPR000774">
    <property type="entry name" value="PPIase_FKBP_N"/>
</dbReference>
<dbReference type="FunFam" id="3.10.50.40:FF:000006">
    <property type="entry name" value="Peptidyl-prolyl cis-trans isomerase"/>
    <property type="match status" value="1"/>
</dbReference>
<evidence type="ECO:0000256" key="5">
    <source>
        <dbReference type="PROSITE-ProRule" id="PRU00277"/>
    </source>
</evidence>
<dbReference type="EC" id="5.2.1.8" evidence="6"/>
<gene>
    <name evidence="9" type="ORF">ALQ51_05468</name>
</gene>
<evidence type="ECO:0000313" key="10">
    <source>
        <dbReference type="Proteomes" id="UP000270524"/>
    </source>
</evidence>
<name>A0A3M3QU45_PSECA</name>
<comment type="similarity">
    <text evidence="2 6">Belongs to the FKBP-type PPIase family.</text>
</comment>
<evidence type="ECO:0000256" key="3">
    <source>
        <dbReference type="ARBA" id="ARBA00023110"/>
    </source>
</evidence>